<evidence type="ECO:0000313" key="1">
    <source>
        <dbReference type="EMBL" id="CAF4925109.1"/>
    </source>
</evidence>
<dbReference type="Proteomes" id="UP000663880">
    <property type="component" value="Unassembled WGS sequence"/>
</dbReference>
<keyword evidence="2" id="KW-1185">Reference proteome</keyword>
<reference evidence="1" key="1">
    <citation type="submission" date="2021-02" db="EMBL/GenBank/DDBJ databases">
        <authorList>
            <person name="Steward A R."/>
        </authorList>
    </citation>
    <scope>NUCLEOTIDE SEQUENCE</scope>
</reference>
<protein>
    <submittedName>
        <fullName evidence="1">Uncharacterized protein</fullName>
    </submittedName>
</protein>
<dbReference type="EMBL" id="CAJOBZ010000061">
    <property type="protein sequence ID" value="CAF4925109.1"/>
    <property type="molecule type" value="Genomic_DNA"/>
</dbReference>
<sequence>MLPYEIGGSDNECVEALRWDCGGERGKRIVLVKVRAAATTFLRTGRCGNCHGATERTHGPQKKCTHRLLNASSAFN</sequence>
<gene>
    <name evidence="1" type="ORF">PMACD_LOCUS13383</name>
</gene>
<name>A0A821WGV2_9NEOP</name>
<comment type="caution">
    <text evidence="1">The sequence shown here is derived from an EMBL/GenBank/DDBJ whole genome shotgun (WGS) entry which is preliminary data.</text>
</comment>
<evidence type="ECO:0000313" key="2">
    <source>
        <dbReference type="Proteomes" id="UP000663880"/>
    </source>
</evidence>
<accession>A0A821WGV2</accession>
<proteinExistence type="predicted"/>
<organism evidence="1 2">
    <name type="scientific">Pieris macdunnoughi</name>
    <dbReference type="NCBI Taxonomy" id="345717"/>
    <lineage>
        <taxon>Eukaryota</taxon>
        <taxon>Metazoa</taxon>
        <taxon>Ecdysozoa</taxon>
        <taxon>Arthropoda</taxon>
        <taxon>Hexapoda</taxon>
        <taxon>Insecta</taxon>
        <taxon>Pterygota</taxon>
        <taxon>Neoptera</taxon>
        <taxon>Endopterygota</taxon>
        <taxon>Lepidoptera</taxon>
        <taxon>Glossata</taxon>
        <taxon>Ditrysia</taxon>
        <taxon>Papilionoidea</taxon>
        <taxon>Pieridae</taxon>
        <taxon>Pierinae</taxon>
        <taxon>Pieris</taxon>
    </lineage>
</organism>
<dbReference type="AlphaFoldDB" id="A0A821WGV2"/>